<dbReference type="AlphaFoldDB" id="A0A8I1EGC6"/>
<comment type="similarity">
    <text evidence="1">Belongs to the 4-hydroxybenzoyl-CoA thioesterase family.</text>
</comment>
<evidence type="ECO:0000313" key="4">
    <source>
        <dbReference type="Proteomes" id="UP000637061"/>
    </source>
</evidence>
<organism evidence="3 4">
    <name type="scientific">Pseudomonas putida</name>
    <name type="common">Arthrobacter siderocapsulatus</name>
    <dbReference type="NCBI Taxonomy" id="303"/>
    <lineage>
        <taxon>Bacteria</taxon>
        <taxon>Pseudomonadati</taxon>
        <taxon>Pseudomonadota</taxon>
        <taxon>Gammaproteobacteria</taxon>
        <taxon>Pseudomonadales</taxon>
        <taxon>Pseudomonadaceae</taxon>
        <taxon>Pseudomonas</taxon>
    </lineage>
</organism>
<reference evidence="3" key="1">
    <citation type="submission" date="2020-12" db="EMBL/GenBank/DDBJ databases">
        <title>Enhanced detection system for hospital associated transmission using whole genome sequencing surveillance.</title>
        <authorList>
            <person name="Harrison L.H."/>
            <person name="Van Tyne D."/>
            <person name="Marsh J.W."/>
            <person name="Griffith M.P."/>
            <person name="Snyder D.J."/>
            <person name="Cooper V.S."/>
            <person name="Mustapha M."/>
        </authorList>
    </citation>
    <scope>NUCLEOTIDE SEQUENCE</scope>
    <source>
        <strain evidence="3">PSB00042</strain>
    </source>
</reference>
<evidence type="ECO:0000313" key="3">
    <source>
        <dbReference type="EMBL" id="MBI6885011.1"/>
    </source>
</evidence>
<accession>A0A8I1EGC6</accession>
<evidence type="ECO:0000256" key="1">
    <source>
        <dbReference type="ARBA" id="ARBA00005953"/>
    </source>
</evidence>
<name>A0A8I1EGC6_PSEPU</name>
<protein>
    <submittedName>
        <fullName evidence="3">Acyl-CoA thioesterase</fullName>
    </submittedName>
</protein>
<dbReference type="PANTHER" id="PTHR31793">
    <property type="entry name" value="4-HYDROXYBENZOYL-COA THIOESTERASE FAMILY MEMBER"/>
    <property type="match status" value="1"/>
</dbReference>
<keyword evidence="2" id="KW-0378">Hydrolase</keyword>
<evidence type="ECO:0000256" key="2">
    <source>
        <dbReference type="ARBA" id="ARBA00022801"/>
    </source>
</evidence>
<proteinExistence type="inferred from homology"/>
<gene>
    <name evidence="3" type="ORF">JEU22_13940</name>
</gene>
<dbReference type="InterPro" id="IPR029069">
    <property type="entry name" value="HotDog_dom_sf"/>
</dbReference>
<dbReference type="CDD" id="cd00586">
    <property type="entry name" value="4HBT"/>
    <property type="match status" value="1"/>
</dbReference>
<dbReference type="InterPro" id="IPR050563">
    <property type="entry name" value="4-hydroxybenzoyl-CoA_TE"/>
</dbReference>
<dbReference type="RefSeq" id="WP_198747410.1">
    <property type="nucleotide sequence ID" value="NZ_JAEHTE010000014.1"/>
</dbReference>
<dbReference type="Proteomes" id="UP000637061">
    <property type="component" value="Unassembled WGS sequence"/>
</dbReference>
<dbReference type="GO" id="GO:0047617">
    <property type="term" value="F:fatty acyl-CoA hydrolase activity"/>
    <property type="evidence" value="ECO:0007669"/>
    <property type="project" value="TreeGrafter"/>
</dbReference>
<dbReference type="Pfam" id="PF13279">
    <property type="entry name" value="4HBT_2"/>
    <property type="match status" value="1"/>
</dbReference>
<dbReference type="Gene3D" id="3.10.129.10">
    <property type="entry name" value="Hotdog Thioesterase"/>
    <property type="match status" value="1"/>
</dbReference>
<dbReference type="EMBL" id="JAEHTE010000014">
    <property type="protein sequence ID" value="MBI6885011.1"/>
    <property type="molecule type" value="Genomic_DNA"/>
</dbReference>
<comment type="caution">
    <text evidence="3">The sequence shown here is derived from an EMBL/GenBank/DDBJ whole genome shotgun (WGS) entry which is preliminary data.</text>
</comment>
<dbReference type="PANTHER" id="PTHR31793:SF27">
    <property type="entry name" value="NOVEL THIOESTERASE SUPERFAMILY DOMAIN AND SAPOSIN A-TYPE DOMAIN CONTAINING PROTEIN (0610012H03RIK)"/>
    <property type="match status" value="1"/>
</dbReference>
<sequence length="143" mass="16394">MKDHTRSDYRYFVDLQTRWMDNDSYAHVNNVNYYSYFDTAVNHLLITGGSLNIRESAEVALVVESLCSFYQSVSFPDVLEIGLRVAKLGRSSVRYDIGIFRKGEPRICASGYFIHVYVDKASQTPVPIPEASRRLLQDFQLAQ</sequence>
<dbReference type="SUPFAM" id="SSF54637">
    <property type="entry name" value="Thioesterase/thiol ester dehydrase-isomerase"/>
    <property type="match status" value="1"/>
</dbReference>